<keyword evidence="2" id="KW-0378">Hydrolase</keyword>
<dbReference type="Pfam" id="PF02551">
    <property type="entry name" value="Acyl_CoA_thio"/>
    <property type="match status" value="1"/>
</dbReference>
<dbReference type="PANTHER" id="PTHR11066:SF34">
    <property type="entry name" value="ACYL-COENZYME A THIOESTERASE 8"/>
    <property type="match status" value="1"/>
</dbReference>
<dbReference type="InterPro" id="IPR049449">
    <property type="entry name" value="TesB_ACOT8-like_N"/>
</dbReference>
<proteinExistence type="inferred from homology"/>
<comment type="caution">
    <text evidence="5">The sequence shown here is derived from an EMBL/GenBank/DDBJ whole genome shotgun (WGS) entry which is preliminary data.</text>
</comment>
<reference evidence="5 6" key="1">
    <citation type="submission" date="2023-09" db="EMBL/GenBank/DDBJ databases">
        <authorList>
            <person name="Rey-Velasco X."/>
        </authorList>
    </citation>
    <scope>NUCLEOTIDE SEQUENCE [LARGE SCALE GENOMIC DNA]</scope>
    <source>
        <strain evidence="5 6">F390</strain>
    </source>
</reference>
<dbReference type="InterPro" id="IPR042171">
    <property type="entry name" value="Acyl-CoA_hotdog"/>
</dbReference>
<dbReference type="InterPro" id="IPR003703">
    <property type="entry name" value="Acyl_CoA_thio"/>
</dbReference>
<feature type="domain" description="Acyl-CoA thioesterase 2 C-terminal" evidence="3">
    <location>
        <begin position="188"/>
        <end position="292"/>
    </location>
</feature>
<dbReference type="EMBL" id="JAVRHS010000002">
    <property type="protein sequence ID" value="MDT0575590.1"/>
    <property type="molecule type" value="Genomic_DNA"/>
</dbReference>
<evidence type="ECO:0000313" key="6">
    <source>
        <dbReference type="Proteomes" id="UP001259803"/>
    </source>
</evidence>
<dbReference type="PANTHER" id="PTHR11066">
    <property type="entry name" value="ACYL-COA THIOESTERASE"/>
    <property type="match status" value="1"/>
</dbReference>
<gene>
    <name evidence="5" type="ORF">RM533_05275</name>
</gene>
<dbReference type="InterPro" id="IPR029069">
    <property type="entry name" value="HotDog_dom_sf"/>
</dbReference>
<keyword evidence="6" id="KW-1185">Reference proteome</keyword>
<dbReference type="CDD" id="cd03444">
    <property type="entry name" value="Thioesterase_II_repeat1"/>
    <property type="match status" value="1"/>
</dbReference>
<dbReference type="CDD" id="cd03445">
    <property type="entry name" value="Thioesterase_II_repeat2"/>
    <property type="match status" value="1"/>
</dbReference>
<dbReference type="Pfam" id="PF13622">
    <property type="entry name" value="4HBT_3"/>
    <property type="match status" value="1"/>
</dbReference>
<evidence type="ECO:0000259" key="4">
    <source>
        <dbReference type="Pfam" id="PF13622"/>
    </source>
</evidence>
<accession>A0ABU2ZG61</accession>
<sequence>MQDNDDDPFDDTISAEQSVAQLVQLLTLERHDENSFTGRRKIGGKGRIFGGQAVAQALAAAQATVPAGRDAHSLHAYFLRGGDEDFPVDYAVARDFDGRSFSNRRVIASQNGKPILNLTASFHKDEQGLEHQLPMPEVQQPEDMLAEADYYRLYTGAEPPRIALLHKSRGYEVRLPAGKPGDGSPPEPSHMWFRTPAPLPDDPAMHRLVLAYLSDYGLLGAASIPHRVVWRSGEMVGASLDHAVWFHKEVRADQWMLYVLDSPWAGNALGFSRGRFYSHDGRLVASTAQEGLMRVKQPAA</sequence>
<evidence type="ECO:0000256" key="2">
    <source>
        <dbReference type="ARBA" id="ARBA00022801"/>
    </source>
</evidence>
<name>A0ABU2ZG61_9SPHN</name>
<organism evidence="5 6">
    <name type="scientific">Croceicoccus esteveae</name>
    <dbReference type="NCBI Taxonomy" id="3075597"/>
    <lineage>
        <taxon>Bacteria</taxon>
        <taxon>Pseudomonadati</taxon>
        <taxon>Pseudomonadota</taxon>
        <taxon>Alphaproteobacteria</taxon>
        <taxon>Sphingomonadales</taxon>
        <taxon>Erythrobacteraceae</taxon>
        <taxon>Croceicoccus</taxon>
    </lineage>
</organism>
<protein>
    <submittedName>
        <fullName evidence="5">Thioesterase family protein</fullName>
    </submittedName>
</protein>
<evidence type="ECO:0000313" key="5">
    <source>
        <dbReference type="EMBL" id="MDT0575590.1"/>
    </source>
</evidence>
<comment type="similarity">
    <text evidence="1">Belongs to the C/M/P thioester hydrolase family.</text>
</comment>
<feature type="domain" description="Acyl-CoA thioesterase-like N-terminal HotDog" evidence="4">
    <location>
        <begin position="46"/>
        <end position="123"/>
    </location>
</feature>
<dbReference type="SUPFAM" id="SSF54637">
    <property type="entry name" value="Thioesterase/thiol ester dehydrase-isomerase"/>
    <property type="match status" value="2"/>
</dbReference>
<evidence type="ECO:0000259" key="3">
    <source>
        <dbReference type="Pfam" id="PF02551"/>
    </source>
</evidence>
<dbReference type="InterPro" id="IPR025652">
    <property type="entry name" value="TesB_C"/>
</dbReference>
<dbReference type="Proteomes" id="UP001259803">
    <property type="component" value="Unassembled WGS sequence"/>
</dbReference>
<dbReference type="Gene3D" id="2.40.160.210">
    <property type="entry name" value="Acyl-CoA thioesterase, double hotdog domain"/>
    <property type="match status" value="1"/>
</dbReference>
<evidence type="ECO:0000256" key="1">
    <source>
        <dbReference type="ARBA" id="ARBA00006538"/>
    </source>
</evidence>
<dbReference type="RefSeq" id="WP_311340141.1">
    <property type="nucleotide sequence ID" value="NZ_JAVRHS010000002.1"/>
</dbReference>